<evidence type="ECO:0000256" key="6">
    <source>
        <dbReference type="ARBA" id="ARBA00049348"/>
    </source>
</evidence>
<feature type="domain" description="Methylguanine DNA methyltransferase ribonuclease-like" evidence="8">
    <location>
        <begin position="3"/>
        <end position="74"/>
    </location>
</feature>
<proteinExistence type="predicted"/>
<sequence length="164" mass="18432">MFYRQYYVSPLGRLSLVASEEALYGIWLEGQNHFQAGLEEEKLVDTSNPILEVTKKWLQAYFEGENPSPNILPLAERGTDFQQKVWSALRAIPYGQSRSYGQIGKQLSCHSAQAVGTAIGKNPWLILIPCHRVLPNTGHIGNYAAGEAAKRFLLHLEGLRFDKM</sequence>
<evidence type="ECO:0000256" key="3">
    <source>
        <dbReference type="ARBA" id="ARBA00022679"/>
    </source>
</evidence>
<evidence type="ECO:0000259" key="7">
    <source>
        <dbReference type="Pfam" id="PF01035"/>
    </source>
</evidence>
<dbReference type="EMBL" id="JASUZV010000002">
    <property type="protein sequence ID" value="MDL5042860.1"/>
    <property type="molecule type" value="Genomic_DNA"/>
</dbReference>
<dbReference type="InterPro" id="IPR036217">
    <property type="entry name" value="MethylDNA_cys_MeTrfase_DNAb"/>
</dbReference>
<evidence type="ECO:0000256" key="5">
    <source>
        <dbReference type="ARBA" id="ARBA00023204"/>
    </source>
</evidence>
<comment type="catalytic activity">
    <reaction evidence="6">
        <text>a 6-O-methyl-2'-deoxyguanosine in DNA + L-cysteinyl-[protein] = S-methyl-L-cysteinyl-[protein] + a 2'-deoxyguanosine in DNA</text>
        <dbReference type="Rhea" id="RHEA:24000"/>
        <dbReference type="Rhea" id="RHEA-COMP:10131"/>
        <dbReference type="Rhea" id="RHEA-COMP:10132"/>
        <dbReference type="Rhea" id="RHEA-COMP:11367"/>
        <dbReference type="Rhea" id="RHEA-COMP:11368"/>
        <dbReference type="ChEBI" id="CHEBI:29950"/>
        <dbReference type="ChEBI" id="CHEBI:82612"/>
        <dbReference type="ChEBI" id="CHEBI:85445"/>
        <dbReference type="ChEBI" id="CHEBI:85448"/>
        <dbReference type="EC" id="2.1.1.63"/>
    </reaction>
</comment>
<evidence type="ECO:0000256" key="2">
    <source>
        <dbReference type="ARBA" id="ARBA00022603"/>
    </source>
</evidence>
<dbReference type="SUPFAM" id="SSF53155">
    <property type="entry name" value="Methylated DNA-protein cysteine methyltransferase domain"/>
    <property type="match status" value="1"/>
</dbReference>
<evidence type="ECO:0000259" key="8">
    <source>
        <dbReference type="Pfam" id="PF02870"/>
    </source>
</evidence>
<dbReference type="InterPro" id="IPR014048">
    <property type="entry name" value="MethylDNA_cys_MeTrfase_DNA-bd"/>
</dbReference>
<reference evidence="9 10" key="1">
    <citation type="submission" date="2023-06" db="EMBL/GenBank/DDBJ databases">
        <title>A potential novel species of Streptococcus isolated from human milk sample.</title>
        <authorList>
            <person name="Nguyen H.V."/>
            <person name="Trinh A.T.V."/>
            <person name="Hoang A.T.L."/>
            <person name="Bui L.N.H."/>
            <person name="Tran Q.T.L."/>
            <person name="Trinh T."/>
        </authorList>
    </citation>
    <scope>NUCLEOTIDE SEQUENCE [LARGE SCALE GENOMIC DNA]</scope>
    <source>
        <strain evidence="9 10">VTCC 12812</strain>
    </source>
</reference>
<dbReference type="CDD" id="cd06445">
    <property type="entry name" value="ATase"/>
    <property type="match status" value="1"/>
</dbReference>
<evidence type="ECO:0000256" key="4">
    <source>
        <dbReference type="ARBA" id="ARBA00022763"/>
    </source>
</evidence>
<dbReference type="NCBIfam" id="TIGR00589">
    <property type="entry name" value="ogt"/>
    <property type="match status" value="1"/>
</dbReference>
<accession>A0ABT7LQC8</accession>
<dbReference type="InterPro" id="IPR036631">
    <property type="entry name" value="MGMT_N_sf"/>
</dbReference>
<dbReference type="Gene3D" id="3.30.160.70">
    <property type="entry name" value="Methylated DNA-protein cysteine methyltransferase domain"/>
    <property type="match status" value="1"/>
</dbReference>
<organism evidence="9 10">
    <name type="scientific">Streptococcus raffinosi</name>
    <dbReference type="NCBI Taxonomy" id="3053355"/>
    <lineage>
        <taxon>Bacteria</taxon>
        <taxon>Bacillati</taxon>
        <taxon>Bacillota</taxon>
        <taxon>Bacilli</taxon>
        <taxon>Lactobacillales</taxon>
        <taxon>Streptococcaceae</taxon>
        <taxon>Streptococcus</taxon>
    </lineage>
</organism>
<gene>
    <name evidence="9" type="ORF">QRD39_01885</name>
</gene>
<dbReference type="Gene3D" id="1.10.10.10">
    <property type="entry name" value="Winged helix-like DNA-binding domain superfamily/Winged helix DNA-binding domain"/>
    <property type="match status" value="1"/>
</dbReference>
<dbReference type="EC" id="2.1.1.63" evidence="9"/>
<dbReference type="Pfam" id="PF01035">
    <property type="entry name" value="DNA_binding_1"/>
    <property type="match status" value="1"/>
</dbReference>
<keyword evidence="2 9" id="KW-0489">Methyltransferase</keyword>
<evidence type="ECO:0000256" key="1">
    <source>
        <dbReference type="ARBA" id="ARBA00001286"/>
    </source>
</evidence>
<dbReference type="SUPFAM" id="SSF46767">
    <property type="entry name" value="Methylated DNA-protein cysteine methyltransferase, C-terminal domain"/>
    <property type="match status" value="1"/>
</dbReference>
<keyword evidence="4" id="KW-0227">DNA damage</keyword>
<dbReference type="Pfam" id="PF02870">
    <property type="entry name" value="Methyltransf_1N"/>
    <property type="match status" value="1"/>
</dbReference>
<dbReference type="InterPro" id="IPR008332">
    <property type="entry name" value="MethylG_MeTrfase_N"/>
</dbReference>
<dbReference type="GO" id="GO:0003908">
    <property type="term" value="F:methylated-DNA-[protein]-cysteine S-methyltransferase activity"/>
    <property type="evidence" value="ECO:0007669"/>
    <property type="project" value="UniProtKB-EC"/>
</dbReference>
<dbReference type="InterPro" id="IPR001497">
    <property type="entry name" value="MethylDNA_cys_MeTrfase_AS"/>
</dbReference>
<name>A0ABT7LQC8_9STRE</name>
<dbReference type="RefSeq" id="WP_285955461.1">
    <property type="nucleotide sequence ID" value="NZ_JASUZV010000002.1"/>
</dbReference>
<keyword evidence="3 9" id="KW-0808">Transferase</keyword>
<keyword evidence="10" id="KW-1185">Reference proteome</keyword>
<dbReference type="PANTHER" id="PTHR10815">
    <property type="entry name" value="METHYLATED-DNA--PROTEIN-CYSTEINE METHYLTRANSFERASE"/>
    <property type="match status" value="1"/>
</dbReference>
<dbReference type="Proteomes" id="UP001529255">
    <property type="component" value="Unassembled WGS sequence"/>
</dbReference>
<dbReference type="GO" id="GO:0032259">
    <property type="term" value="P:methylation"/>
    <property type="evidence" value="ECO:0007669"/>
    <property type="project" value="UniProtKB-KW"/>
</dbReference>
<dbReference type="PROSITE" id="PS00374">
    <property type="entry name" value="MGMT"/>
    <property type="match status" value="1"/>
</dbReference>
<comment type="catalytic activity">
    <reaction evidence="1">
        <text>a 4-O-methyl-thymidine in DNA + L-cysteinyl-[protein] = a thymidine in DNA + S-methyl-L-cysteinyl-[protein]</text>
        <dbReference type="Rhea" id="RHEA:53428"/>
        <dbReference type="Rhea" id="RHEA-COMP:10131"/>
        <dbReference type="Rhea" id="RHEA-COMP:10132"/>
        <dbReference type="Rhea" id="RHEA-COMP:13555"/>
        <dbReference type="Rhea" id="RHEA-COMP:13556"/>
        <dbReference type="ChEBI" id="CHEBI:29950"/>
        <dbReference type="ChEBI" id="CHEBI:82612"/>
        <dbReference type="ChEBI" id="CHEBI:137386"/>
        <dbReference type="ChEBI" id="CHEBI:137387"/>
        <dbReference type="EC" id="2.1.1.63"/>
    </reaction>
</comment>
<keyword evidence="5" id="KW-0234">DNA repair</keyword>
<evidence type="ECO:0000313" key="9">
    <source>
        <dbReference type="EMBL" id="MDL5042860.1"/>
    </source>
</evidence>
<protein>
    <submittedName>
        <fullName evidence="9">Methylated-DNA--[protein]-cysteine S-methyltransferase</fullName>
        <ecNumber evidence="9">2.1.1.63</ecNumber>
    </submittedName>
</protein>
<dbReference type="InterPro" id="IPR036388">
    <property type="entry name" value="WH-like_DNA-bd_sf"/>
</dbReference>
<evidence type="ECO:0000313" key="10">
    <source>
        <dbReference type="Proteomes" id="UP001529255"/>
    </source>
</evidence>
<feature type="domain" description="Methylated-DNA-[protein]-cysteine S-methyltransferase DNA binding" evidence="7">
    <location>
        <begin position="80"/>
        <end position="158"/>
    </location>
</feature>
<comment type="caution">
    <text evidence="9">The sequence shown here is derived from an EMBL/GenBank/DDBJ whole genome shotgun (WGS) entry which is preliminary data.</text>
</comment>
<dbReference type="PANTHER" id="PTHR10815:SF5">
    <property type="entry name" value="METHYLATED-DNA--PROTEIN-CYSTEINE METHYLTRANSFERASE"/>
    <property type="match status" value="1"/>
</dbReference>